<organism evidence="3 4">
    <name type="scientific">Discina gigas</name>
    <dbReference type="NCBI Taxonomy" id="1032678"/>
    <lineage>
        <taxon>Eukaryota</taxon>
        <taxon>Fungi</taxon>
        <taxon>Dikarya</taxon>
        <taxon>Ascomycota</taxon>
        <taxon>Pezizomycotina</taxon>
        <taxon>Pezizomycetes</taxon>
        <taxon>Pezizales</taxon>
        <taxon>Discinaceae</taxon>
        <taxon>Discina</taxon>
    </lineage>
</organism>
<proteinExistence type="predicted"/>
<reference evidence="3 4" key="1">
    <citation type="submission" date="2024-02" db="EMBL/GenBank/DDBJ databases">
        <title>Discinaceae phylogenomics.</title>
        <authorList>
            <person name="Dirks A.C."/>
            <person name="James T.Y."/>
        </authorList>
    </citation>
    <scope>NUCLEOTIDE SEQUENCE [LARGE SCALE GENOMIC DNA]</scope>
    <source>
        <strain evidence="3 4">ACD0624</strain>
    </source>
</reference>
<feature type="region of interest" description="Disordered" evidence="1">
    <location>
        <begin position="800"/>
        <end position="821"/>
    </location>
</feature>
<evidence type="ECO:0000259" key="2">
    <source>
        <dbReference type="PROSITE" id="PS00028"/>
    </source>
</evidence>
<evidence type="ECO:0000256" key="1">
    <source>
        <dbReference type="SAM" id="MobiDB-lite"/>
    </source>
</evidence>
<feature type="compositionally biased region" description="Basic and acidic residues" evidence="1">
    <location>
        <begin position="481"/>
        <end position="496"/>
    </location>
</feature>
<feature type="compositionally biased region" description="Acidic residues" evidence="1">
    <location>
        <begin position="806"/>
        <end position="821"/>
    </location>
</feature>
<feature type="region of interest" description="Disordered" evidence="1">
    <location>
        <begin position="465"/>
        <end position="507"/>
    </location>
</feature>
<keyword evidence="4" id="KW-1185">Reference proteome</keyword>
<dbReference type="InterPro" id="IPR013087">
    <property type="entry name" value="Znf_C2H2_type"/>
</dbReference>
<dbReference type="InterPro" id="IPR058925">
    <property type="entry name" value="zf-C2H2_AcuF"/>
</dbReference>
<dbReference type="EMBL" id="JBBBZM010000104">
    <property type="protein sequence ID" value="KAL0634094.1"/>
    <property type="molecule type" value="Genomic_DNA"/>
</dbReference>
<feature type="domain" description="C2H2-type" evidence="2">
    <location>
        <begin position="388"/>
        <end position="409"/>
    </location>
</feature>
<dbReference type="PANTHER" id="PTHR35391:SF7">
    <property type="entry name" value="C2H2-TYPE DOMAIN-CONTAINING PROTEIN"/>
    <property type="match status" value="1"/>
</dbReference>
<dbReference type="PROSITE" id="PS00028">
    <property type="entry name" value="ZINC_FINGER_C2H2_1"/>
    <property type="match status" value="1"/>
</dbReference>
<dbReference type="Pfam" id="PF26082">
    <property type="entry name" value="zf-C2H2_AcuF"/>
    <property type="match status" value="1"/>
</dbReference>
<gene>
    <name evidence="3" type="ORF">Q9L58_006973</name>
</gene>
<dbReference type="SMART" id="SM00355">
    <property type="entry name" value="ZnF_C2H2"/>
    <property type="match status" value="3"/>
</dbReference>
<sequence>MTSPSIASLYNLSIRSLDQLCGLLLQSPIEFSSQLTRLTVEDEIGRFRVWAENVGAHRKGRLSLDHKLREASKIHGKVAELLLEMNSELQEVIAIVSHQKEPGIEYAWSSGSESSVPDGPTEPEVEIDLPTTTELQERFFQVIHIITCLYHFSIVIYNPTQTDRLRRSAAIDVSHFEFFDLQHAFHKFLGAPNYIVDRLGMANTRRRQLFKYYAKHHDKITHYVDILEPLEAVTRIPDPAVDVDAGEASVQDLSAPQEETGTVIGTLYTETTVSTVLPNATDTKTKASSDDGQSQTSYATSIGEHGYKLQVPSPPRLPDVLDGNPFECPYCFTIVEMYSWKSWVKHVFRDLRPYVCTFNDCPKPDRLFDSRHEWYDHEVEVHRREWFCNACQQLFPTKTRFADHLAQSHQDIFTEAQIVVAVDICGRAIDSEQLCVLCGEKFLPPRLQRHLAHHMQQLALFSLPQSMDDSDDEGGSVGAHVSREGSSDESNPRDTGPDISSTMSEEIVDDTYTVPDEIPDIDPESGYTVRSIITTDECFRHLRAFIKKEKVGLKVFYPDDDDIRRLAPIAKTMVDTLGSRGCRKEVGLQLSILILYDIVLLLDDSSSMEREQNGERIGTMKKALEEITSVYDLAKYKGLKSKFFNSPKGISNIRNKHCSWVFRGISYYGLTRIGTSLKKKILDKFVWSEPMRKPLLVMMITGGSPEGERNGMLEDVIMDCMTNLESDVERGRHAVAFQYSVVGDDKRAREFAMALDNSMYVLSPPAERKIKITDGIVAMIQLPKLLVGSINEWSKWESEVEVAGTSDDEEAVTDWGDESGE</sequence>
<dbReference type="Proteomes" id="UP001447188">
    <property type="component" value="Unassembled WGS sequence"/>
</dbReference>
<evidence type="ECO:0000313" key="4">
    <source>
        <dbReference type="Proteomes" id="UP001447188"/>
    </source>
</evidence>
<protein>
    <recommendedName>
        <fullName evidence="2">C2H2-type domain-containing protein</fullName>
    </recommendedName>
</protein>
<accession>A0ABR3GDW4</accession>
<evidence type="ECO:0000313" key="3">
    <source>
        <dbReference type="EMBL" id="KAL0634094.1"/>
    </source>
</evidence>
<comment type="caution">
    <text evidence="3">The sequence shown here is derived from an EMBL/GenBank/DDBJ whole genome shotgun (WGS) entry which is preliminary data.</text>
</comment>
<dbReference type="PANTHER" id="PTHR35391">
    <property type="entry name" value="C2H2-TYPE DOMAIN-CONTAINING PROTEIN-RELATED"/>
    <property type="match status" value="1"/>
</dbReference>
<name>A0ABR3GDW4_9PEZI</name>